<keyword evidence="3" id="KW-0540">Nuclease</keyword>
<dbReference type="PANTHER" id="PTHR38590">
    <property type="entry name" value="BLL0828 PROTEIN"/>
    <property type="match status" value="1"/>
</dbReference>
<name>A0ABW0H7T3_9HYPH</name>
<dbReference type="CDD" id="cd01038">
    <property type="entry name" value="Endonuclease_DUF559"/>
    <property type="match status" value="1"/>
</dbReference>
<proteinExistence type="predicted"/>
<dbReference type="InterPro" id="IPR011335">
    <property type="entry name" value="Restrct_endonuc-II-like"/>
</dbReference>
<dbReference type="InterPro" id="IPR007569">
    <property type="entry name" value="DUF559"/>
</dbReference>
<keyword evidence="3" id="KW-0255">Endonuclease</keyword>
<reference evidence="4" key="1">
    <citation type="journal article" date="2019" name="Int. J. Syst. Evol. Microbiol.">
        <title>The Global Catalogue of Microorganisms (GCM) 10K type strain sequencing project: providing services to taxonomists for standard genome sequencing and annotation.</title>
        <authorList>
            <consortium name="The Broad Institute Genomics Platform"/>
            <consortium name="The Broad Institute Genome Sequencing Center for Infectious Disease"/>
            <person name="Wu L."/>
            <person name="Ma J."/>
        </authorList>
    </citation>
    <scope>NUCLEOTIDE SEQUENCE [LARGE SCALE GENOMIC DNA]</scope>
    <source>
        <strain evidence="4">CGMCC 1.16326</strain>
    </source>
</reference>
<organism evidence="3 4">
    <name type="scientific">Bosea vestrisii</name>
    <dbReference type="NCBI Taxonomy" id="151416"/>
    <lineage>
        <taxon>Bacteria</taxon>
        <taxon>Pseudomonadati</taxon>
        <taxon>Pseudomonadota</taxon>
        <taxon>Alphaproteobacteria</taxon>
        <taxon>Hyphomicrobiales</taxon>
        <taxon>Boseaceae</taxon>
        <taxon>Bosea</taxon>
    </lineage>
</organism>
<comment type="caution">
    <text evidence="3">The sequence shown here is derived from an EMBL/GenBank/DDBJ whole genome shotgun (WGS) entry which is preliminary data.</text>
</comment>
<dbReference type="Pfam" id="PF04480">
    <property type="entry name" value="DUF559"/>
    <property type="match status" value="1"/>
</dbReference>
<dbReference type="Gene3D" id="3.40.960.10">
    <property type="entry name" value="VSR Endonuclease"/>
    <property type="match status" value="1"/>
</dbReference>
<dbReference type="Proteomes" id="UP001596104">
    <property type="component" value="Unassembled WGS sequence"/>
</dbReference>
<gene>
    <name evidence="3" type="ORF">ACFPPC_11200</name>
</gene>
<dbReference type="SUPFAM" id="SSF52980">
    <property type="entry name" value="Restriction endonuclease-like"/>
    <property type="match status" value="1"/>
</dbReference>
<feature type="region of interest" description="Disordered" evidence="1">
    <location>
        <begin position="1"/>
        <end position="22"/>
    </location>
</feature>
<evidence type="ECO:0000313" key="3">
    <source>
        <dbReference type="EMBL" id="MFC5393201.1"/>
    </source>
</evidence>
<dbReference type="PANTHER" id="PTHR38590:SF1">
    <property type="entry name" value="BLL0828 PROTEIN"/>
    <property type="match status" value="1"/>
</dbReference>
<feature type="domain" description="DUF559" evidence="2">
    <location>
        <begin position="10"/>
        <end position="114"/>
    </location>
</feature>
<feature type="region of interest" description="Disordered" evidence="1">
    <location>
        <begin position="123"/>
        <end position="155"/>
    </location>
</feature>
<evidence type="ECO:0000313" key="4">
    <source>
        <dbReference type="Proteomes" id="UP001596104"/>
    </source>
</evidence>
<dbReference type="EMBL" id="JBHSLV010000019">
    <property type="protein sequence ID" value="MFC5393201.1"/>
    <property type="molecule type" value="Genomic_DNA"/>
</dbReference>
<sequence length="155" mass="17366">MPHAEVQPAQRRRAKQLRKDMTGPEKRLWRELKAHRTGTHFRKQVPLGPYIADFACHSAKLIIEIDGDQHSVGRQQTSDARRDEWFAEQGYQTLRFSNWQVMNEFESVVLTIAAAAQGILESAEPCIPPSQPSPTRGEGSRALSGTEDSNGEGMP</sequence>
<protein>
    <submittedName>
        <fullName evidence="3">Endonuclease domain-containing protein</fullName>
    </submittedName>
</protein>
<keyword evidence="4" id="KW-1185">Reference proteome</keyword>
<dbReference type="RefSeq" id="WP_377008162.1">
    <property type="nucleotide sequence ID" value="NZ_JBHSLV010000019.1"/>
</dbReference>
<keyword evidence="3" id="KW-0378">Hydrolase</keyword>
<dbReference type="InterPro" id="IPR047216">
    <property type="entry name" value="Endonuclease_DUF559_bact"/>
</dbReference>
<evidence type="ECO:0000256" key="1">
    <source>
        <dbReference type="SAM" id="MobiDB-lite"/>
    </source>
</evidence>
<accession>A0ABW0H7T3</accession>
<evidence type="ECO:0000259" key="2">
    <source>
        <dbReference type="Pfam" id="PF04480"/>
    </source>
</evidence>
<dbReference type="GO" id="GO:0004519">
    <property type="term" value="F:endonuclease activity"/>
    <property type="evidence" value="ECO:0007669"/>
    <property type="project" value="UniProtKB-KW"/>
</dbReference>